<dbReference type="Pfam" id="PF08878">
    <property type="entry name" value="HamA"/>
    <property type="match status" value="1"/>
</dbReference>
<name>A0A975INQ4_9MICO</name>
<sequence>MGHESLREQRPGLGDLMDGVRVVAVDDASILVLEKVTQEIKDTLNTRIVEYCYGRAKAAEDSDYYSLETTLDEFFKLYDTKGEQTQLGIAGELVVHLLVPHGHEKLVSAALYLNKEERAIKKGFDLTFYDDHDGGLWYGEVKAGKVSDSQTADSKVRDLIGVAERSLHEMFTSDVRKKRWDAALLDADATLHSAQASSVKKLLRADFKTVHGGGTAKVRALLCGVVMRDLMLDEIDSETGKALIESVKSRGRFADLRLLLIQQSDLEDLIKELRTRSERPSDGR</sequence>
<evidence type="ECO:0000259" key="1">
    <source>
        <dbReference type="Pfam" id="PF08878"/>
    </source>
</evidence>
<evidence type="ECO:0000313" key="3">
    <source>
        <dbReference type="Proteomes" id="UP000671914"/>
    </source>
</evidence>
<proteinExistence type="predicted"/>
<keyword evidence="3" id="KW-1185">Reference proteome</keyword>
<protein>
    <submittedName>
        <fullName evidence="2">DUF1837 domain-containing protein</fullName>
    </submittedName>
</protein>
<dbReference type="EMBL" id="CP071696">
    <property type="protein sequence ID" value="QTX04838.1"/>
    <property type="molecule type" value="Genomic_DNA"/>
</dbReference>
<feature type="domain" description="Anti-bacteriophage protein A/HamA C-terminal" evidence="1">
    <location>
        <begin position="34"/>
        <end position="276"/>
    </location>
</feature>
<organism evidence="2 3">
    <name type="scientific">Agromyces archimandritae</name>
    <dbReference type="NCBI Taxonomy" id="2781962"/>
    <lineage>
        <taxon>Bacteria</taxon>
        <taxon>Bacillati</taxon>
        <taxon>Actinomycetota</taxon>
        <taxon>Actinomycetes</taxon>
        <taxon>Micrococcales</taxon>
        <taxon>Microbacteriaceae</taxon>
        <taxon>Agromyces</taxon>
    </lineage>
</organism>
<dbReference type="KEGG" id="aarc:G127AT_00780"/>
<dbReference type="Proteomes" id="UP000671914">
    <property type="component" value="Chromosome"/>
</dbReference>
<dbReference type="RefSeq" id="WP_210898856.1">
    <property type="nucleotide sequence ID" value="NZ_CP071696.1"/>
</dbReference>
<dbReference type="InterPro" id="IPR014976">
    <property type="entry name" value="AbpA_HamA_C"/>
</dbReference>
<accession>A0A975INQ4</accession>
<gene>
    <name evidence="2" type="ORF">G127AT_00780</name>
</gene>
<dbReference type="AlphaFoldDB" id="A0A975INQ4"/>
<reference evidence="2" key="1">
    <citation type="submission" date="2021-03" db="EMBL/GenBank/DDBJ databases">
        <title>Agromyces archimandritus sp. nov., isolated from the cockroach Archimandrita tessellata.</title>
        <authorList>
            <person name="Guzman J."/>
            <person name="Ortuzar M."/>
            <person name="Poehlein A."/>
            <person name="Daniel R."/>
            <person name="Trujillo M."/>
            <person name="Vilcinskas A."/>
        </authorList>
    </citation>
    <scope>NUCLEOTIDE SEQUENCE</scope>
    <source>
        <strain evidence="2">G127AT</strain>
    </source>
</reference>
<evidence type="ECO:0000313" key="2">
    <source>
        <dbReference type="EMBL" id="QTX04838.1"/>
    </source>
</evidence>